<feature type="domain" description="Neurotransmitter-gated ion-channel transmembrane" evidence="8">
    <location>
        <begin position="80"/>
        <end position="372"/>
    </location>
</feature>
<evidence type="ECO:0000256" key="1">
    <source>
        <dbReference type="ARBA" id="ARBA00004141"/>
    </source>
</evidence>
<keyword evidence="7" id="KW-1133">Transmembrane helix</keyword>
<dbReference type="GO" id="GO:0004888">
    <property type="term" value="F:transmembrane signaling receptor activity"/>
    <property type="evidence" value="ECO:0007669"/>
    <property type="project" value="InterPro"/>
</dbReference>
<dbReference type="CDD" id="cd19049">
    <property type="entry name" value="LGIC_TM_anion"/>
    <property type="match status" value="1"/>
</dbReference>
<evidence type="ECO:0000256" key="3">
    <source>
        <dbReference type="ARBA" id="ARBA00022448"/>
    </source>
</evidence>
<dbReference type="Gene3D" id="1.20.58.390">
    <property type="entry name" value="Neurotransmitter-gated ion-channel transmembrane domain"/>
    <property type="match status" value="2"/>
</dbReference>
<evidence type="ECO:0000256" key="5">
    <source>
        <dbReference type="ARBA" id="ARBA00023065"/>
    </source>
</evidence>
<keyword evidence="4" id="KW-1003">Cell membrane</keyword>
<dbReference type="InterPro" id="IPR036734">
    <property type="entry name" value="Neur_chan_lig-bd_sf"/>
</dbReference>
<dbReference type="InterPro" id="IPR006029">
    <property type="entry name" value="Neurotrans-gated_channel_TM"/>
</dbReference>
<keyword evidence="3" id="KW-0813">Transport</keyword>
<dbReference type="Proteomes" id="UP000887565">
    <property type="component" value="Unplaced"/>
</dbReference>
<protein>
    <submittedName>
        <fullName evidence="10">Neurotransmitter-gated ion-channel transmembrane domain-containing protein</fullName>
    </submittedName>
</protein>
<dbReference type="PANTHER" id="PTHR18945">
    <property type="entry name" value="NEUROTRANSMITTER GATED ION CHANNEL"/>
    <property type="match status" value="1"/>
</dbReference>
<feature type="transmembrane region" description="Helical" evidence="7">
    <location>
        <begin position="138"/>
        <end position="160"/>
    </location>
</feature>
<organism evidence="9 10">
    <name type="scientific">Romanomermis culicivorax</name>
    <name type="common">Nematode worm</name>
    <dbReference type="NCBI Taxonomy" id="13658"/>
    <lineage>
        <taxon>Eukaryota</taxon>
        <taxon>Metazoa</taxon>
        <taxon>Ecdysozoa</taxon>
        <taxon>Nematoda</taxon>
        <taxon>Enoplea</taxon>
        <taxon>Dorylaimia</taxon>
        <taxon>Mermithida</taxon>
        <taxon>Mermithoidea</taxon>
        <taxon>Mermithidae</taxon>
        <taxon>Romanomermis</taxon>
    </lineage>
</organism>
<name>A0A915J243_ROMCU</name>
<evidence type="ECO:0000256" key="4">
    <source>
        <dbReference type="ARBA" id="ARBA00022475"/>
    </source>
</evidence>
<evidence type="ECO:0000256" key="2">
    <source>
        <dbReference type="ARBA" id="ARBA00004236"/>
    </source>
</evidence>
<keyword evidence="6" id="KW-0407">Ion channel</keyword>
<keyword evidence="7" id="KW-0812">Transmembrane</keyword>
<dbReference type="InterPro" id="IPR036719">
    <property type="entry name" value="Neuro-gated_channel_TM_sf"/>
</dbReference>
<dbReference type="Pfam" id="PF02932">
    <property type="entry name" value="Neur_chan_memb"/>
    <property type="match status" value="1"/>
</dbReference>
<dbReference type="PRINTS" id="PR00253">
    <property type="entry name" value="GABAARECEPTR"/>
</dbReference>
<sequence>MGSNRVPNSCTDHLQMNGVRLAWKRTDPVIVFWDKLNLPDFRLYDVVFCKETFDYPAGTWDQLKVNLYFKRSYFYFILQVYLPTYCMVFISWIGFWLDHKSLPARVTLGVSSMMALVLQYNNVGRNLPRVSDVKGVDIYMFSCIAFIFFTLIELAVAGYVERYGIKMANRQKDEKFIKVKDENTSMNDEKNYKSPEDPLIHKTTRSDHLHTLRRRNQNVRIIDTEDNSSDVWYKECNGHPIYVTDDARTVSMDMAMSPIELRPGGQCLPRTSLASQDTMSNFVNEASTVNLNVQPSSSTADRSHTVYFSRDRNRRRTLKRQATALGHFVRRKITPLIMDLDDKERKWKGEQVDNISRIIFPGLFFLSNGIYWWYYITEANSKFADHWNLMQNCNRLAVPS</sequence>
<dbReference type="SUPFAM" id="SSF90112">
    <property type="entry name" value="Neurotransmitter-gated ion-channel transmembrane pore"/>
    <property type="match status" value="1"/>
</dbReference>
<keyword evidence="7" id="KW-0472">Membrane</keyword>
<keyword evidence="9" id="KW-1185">Reference proteome</keyword>
<dbReference type="WBParaSite" id="nRc.2.0.1.t20184-RA">
    <property type="protein sequence ID" value="nRc.2.0.1.t20184-RA"/>
    <property type="gene ID" value="nRc.2.0.1.g20184"/>
</dbReference>
<evidence type="ECO:0000259" key="8">
    <source>
        <dbReference type="Pfam" id="PF02932"/>
    </source>
</evidence>
<proteinExistence type="predicted"/>
<dbReference type="AlphaFoldDB" id="A0A915J243"/>
<evidence type="ECO:0000313" key="10">
    <source>
        <dbReference type="WBParaSite" id="nRc.2.0.1.t20184-RA"/>
    </source>
</evidence>
<reference evidence="10" key="1">
    <citation type="submission" date="2022-11" db="UniProtKB">
        <authorList>
            <consortium name="WormBaseParasite"/>
        </authorList>
    </citation>
    <scope>IDENTIFICATION</scope>
</reference>
<evidence type="ECO:0000256" key="6">
    <source>
        <dbReference type="ARBA" id="ARBA00023303"/>
    </source>
</evidence>
<evidence type="ECO:0000313" key="9">
    <source>
        <dbReference type="Proteomes" id="UP000887565"/>
    </source>
</evidence>
<dbReference type="SUPFAM" id="SSF63712">
    <property type="entry name" value="Nicotinic receptor ligand binding domain-like"/>
    <property type="match status" value="1"/>
</dbReference>
<keyword evidence="5" id="KW-0406">Ion transport</keyword>
<dbReference type="InterPro" id="IPR038050">
    <property type="entry name" value="Neuro_actylchol_rec"/>
</dbReference>
<dbReference type="InterPro" id="IPR006201">
    <property type="entry name" value="Neur_channel"/>
</dbReference>
<feature type="transmembrane region" description="Helical" evidence="7">
    <location>
        <begin position="355"/>
        <end position="374"/>
    </location>
</feature>
<comment type="subcellular location">
    <subcellularLocation>
        <location evidence="2">Cell membrane</location>
    </subcellularLocation>
    <subcellularLocation>
        <location evidence="1">Membrane</location>
        <topology evidence="1">Multi-pass membrane protein</topology>
    </subcellularLocation>
</comment>
<dbReference type="InterPro" id="IPR006028">
    <property type="entry name" value="GABAA/Glycine_rcpt"/>
</dbReference>
<dbReference type="GO" id="GO:0005886">
    <property type="term" value="C:plasma membrane"/>
    <property type="evidence" value="ECO:0007669"/>
    <property type="project" value="UniProtKB-SubCell"/>
</dbReference>
<dbReference type="GO" id="GO:0005230">
    <property type="term" value="F:extracellular ligand-gated monoatomic ion channel activity"/>
    <property type="evidence" value="ECO:0007669"/>
    <property type="project" value="InterPro"/>
</dbReference>
<evidence type="ECO:0000256" key="7">
    <source>
        <dbReference type="SAM" id="Phobius"/>
    </source>
</evidence>
<feature type="transmembrane region" description="Helical" evidence="7">
    <location>
        <begin position="73"/>
        <end position="95"/>
    </location>
</feature>
<accession>A0A915J243</accession>